<dbReference type="Gene3D" id="3.40.30.10">
    <property type="entry name" value="Glutaredoxin"/>
    <property type="match status" value="1"/>
</dbReference>
<dbReference type="Proteomes" id="UP000636458">
    <property type="component" value="Unassembled WGS sequence"/>
</dbReference>
<dbReference type="AlphaFoldDB" id="A0A934SNK2"/>
<dbReference type="InterPro" id="IPR036249">
    <property type="entry name" value="Thioredoxin-like_sf"/>
</dbReference>
<organism evidence="1 2">
    <name type="scientific">Lacisediminihabitans changchengi</name>
    <dbReference type="NCBI Taxonomy" id="2787634"/>
    <lineage>
        <taxon>Bacteria</taxon>
        <taxon>Bacillati</taxon>
        <taxon>Actinomycetota</taxon>
        <taxon>Actinomycetes</taxon>
        <taxon>Micrococcales</taxon>
        <taxon>Microbacteriaceae</taxon>
        <taxon>Lacisediminihabitans</taxon>
    </lineage>
</organism>
<protein>
    <submittedName>
        <fullName evidence="1">Tetratricopeptide repeat protein</fullName>
    </submittedName>
</protein>
<dbReference type="Gene3D" id="1.25.40.10">
    <property type="entry name" value="Tetratricopeptide repeat domain"/>
    <property type="match status" value="1"/>
</dbReference>
<accession>A0A934SNK2</accession>
<comment type="caution">
    <text evidence="1">The sequence shown here is derived from an EMBL/GenBank/DDBJ whole genome shotgun (WGS) entry which is preliminary data.</text>
</comment>
<dbReference type="EMBL" id="JAEPES010000001">
    <property type="protein sequence ID" value="MBK4346145.1"/>
    <property type="molecule type" value="Genomic_DNA"/>
</dbReference>
<gene>
    <name evidence="1" type="ORF">IV501_00725</name>
</gene>
<dbReference type="SUPFAM" id="SSF52833">
    <property type="entry name" value="Thioredoxin-like"/>
    <property type="match status" value="1"/>
</dbReference>
<dbReference type="SUPFAM" id="SSF48452">
    <property type="entry name" value="TPR-like"/>
    <property type="match status" value="1"/>
</dbReference>
<name>A0A934SNK2_9MICO</name>
<keyword evidence="2" id="KW-1185">Reference proteome</keyword>
<proteinExistence type="predicted"/>
<evidence type="ECO:0000313" key="1">
    <source>
        <dbReference type="EMBL" id="MBK4346145.1"/>
    </source>
</evidence>
<dbReference type="InterPro" id="IPR011990">
    <property type="entry name" value="TPR-like_helical_dom_sf"/>
</dbReference>
<evidence type="ECO:0000313" key="2">
    <source>
        <dbReference type="Proteomes" id="UP000636458"/>
    </source>
</evidence>
<dbReference type="Pfam" id="PF14561">
    <property type="entry name" value="TPR_20"/>
    <property type="match status" value="1"/>
</dbReference>
<dbReference type="RefSeq" id="WP_200554501.1">
    <property type="nucleotide sequence ID" value="NZ_JAEPES010000001.1"/>
</dbReference>
<sequence length="309" mass="32053">MTNLPPSAANLRGAVDLSSLTRPAAPQGAPAAAPGGGVPVPSLVLDGTDANFTGILDLSQQVPVIVELYAGSPSALLQSVILSYGGRFMLANVEVNGNPQLREAFRATAAPTVAAVIGGRPIALYEGEISDAEIRQVLEQVATLAAQNNVTGVATPQNADAPAENAEPVEEPLPPHHQEAYDAIATGDYETAIAEYKTAIAQNPRDQLAVAGLAQVSLLARLGSASAADIRAAAGATPTDLDAQLAVADLDVSGGHLEDAFLRLLDLFPTLDQAGKDRVRARLVDFFEIAGGEDPRVIAARRQLTMLLY</sequence>
<reference evidence="1" key="1">
    <citation type="submission" date="2021-01" db="EMBL/GenBank/DDBJ databases">
        <title>Lacisediminihabitans sp. nov. strain G11-30, isolated from Antarctic Soil.</title>
        <authorList>
            <person name="Li J."/>
        </authorList>
    </citation>
    <scope>NUCLEOTIDE SEQUENCE</scope>
    <source>
        <strain evidence="1">G11-30</strain>
    </source>
</reference>